<keyword evidence="3 9" id="KW-1134">Transmembrane beta strand</keyword>
<feature type="signal peptide" evidence="12">
    <location>
        <begin position="1"/>
        <end position="21"/>
    </location>
</feature>
<dbReference type="Pfam" id="PF00593">
    <property type="entry name" value="TonB_dep_Rec_b-barrel"/>
    <property type="match status" value="1"/>
</dbReference>
<evidence type="ECO:0000256" key="12">
    <source>
        <dbReference type="SAM" id="SignalP"/>
    </source>
</evidence>
<evidence type="ECO:0000256" key="9">
    <source>
        <dbReference type="PROSITE-ProRule" id="PRU01360"/>
    </source>
</evidence>
<gene>
    <name evidence="15" type="ORF">H1D44_12590</name>
    <name evidence="16" type="ORF">HOP48_13610</name>
</gene>
<dbReference type="InterPro" id="IPR037066">
    <property type="entry name" value="Plug_dom_sf"/>
</dbReference>
<keyword evidence="8 9" id="KW-0998">Cell outer membrane</keyword>
<evidence type="ECO:0000256" key="1">
    <source>
        <dbReference type="ARBA" id="ARBA00004571"/>
    </source>
</evidence>
<dbReference type="InterPro" id="IPR036942">
    <property type="entry name" value="Beta-barrel_TonB_sf"/>
</dbReference>
<evidence type="ECO:0000313" key="18">
    <source>
        <dbReference type="Proteomes" id="UP000814353"/>
    </source>
</evidence>
<organism evidence="15 17">
    <name type="scientific">Billgrantia kenyensis</name>
    <dbReference type="NCBI Taxonomy" id="321266"/>
    <lineage>
        <taxon>Bacteria</taxon>
        <taxon>Pseudomonadati</taxon>
        <taxon>Pseudomonadota</taxon>
        <taxon>Gammaproteobacteria</taxon>
        <taxon>Oceanospirillales</taxon>
        <taxon>Halomonadaceae</taxon>
        <taxon>Billgrantia</taxon>
    </lineage>
</organism>
<dbReference type="GO" id="GO:0044718">
    <property type="term" value="P:siderophore transmembrane transport"/>
    <property type="evidence" value="ECO:0007669"/>
    <property type="project" value="TreeGrafter"/>
</dbReference>
<dbReference type="GO" id="GO:0015344">
    <property type="term" value="F:siderophore uptake transmembrane transporter activity"/>
    <property type="evidence" value="ECO:0007669"/>
    <property type="project" value="TreeGrafter"/>
</dbReference>
<keyword evidence="15" id="KW-0675">Receptor</keyword>
<dbReference type="InterPro" id="IPR039426">
    <property type="entry name" value="TonB-dep_rcpt-like"/>
</dbReference>
<evidence type="ECO:0000256" key="3">
    <source>
        <dbReference type="ARBA" id="ARBA00022452"/>
    </source>
</evidence>
<evidence type="ECO:0000313" key="15">
    <source>
        <dbReference type="EMBL" id="MBA2779733.1"/>
    </source>
</evidence>
<reference evidence="15 17" key="2">
    <citation type="submission" date="2020-07" db="EMBL/GenBank/DDBJ databases">
        <title>Identification of Halomonas strains.</title>
        <authorList>
            <person name="Xiao Z."/>
            <person name="Shen J."/>
        </authorList>
    </citation>
    <scope>NUCLEOTIDE SEQUENCE [LARGE SCALE GENOMIC DNA]</scope>
    <source>
        <strain evidence="15 17">DSM 17331</strain>
    </source>
</reference>
<reference evidence="16 18" key="1">
    <citation type="submission" date="2020-05" db="EMBL/GenBank/DDBJ databases">
        <title>Comparative genomic analysis of denitrifying bacteria from Halomonas genus.</title>
        <authorList>
            <person name="Wang L."/>
            <person name="Shao Z."/>
        </authorList>
    </citation>
    <scope>NUCLEOTIDE SEQUENCE [LARGE SCALE GENOMIC DNA]</scope>
    <source>
        <strain evidence="16 18">DSM 17331</strain>
    </source>
</reference>
<evidence type="ECO:0000313" key="17">
    <source>
        <dbReference type="Proteomes" id="UP000518091"/>
    </source>
</evidence>
<dbReference type="SUPFAM" id="SSF56935">
    <property type="entry name" value="Porins"/>
    <property type="match status" value="1"/>
</dbReference>
<evidence type="ECO:0000256" key="2">
    <source>
        <dbReference type="ARBA" id="ARBA00022448"/>
    </source>
</evidence>
<dbReference type="Pfam" id="PF07715">
    <property type="entry name" value="Plug"/>
    <property type="match status" value="1"/>
</dbReference>
<dbReference type="InterPro" id="IPR012910">
    <property type="entry name" value="Plug_dom"/>
</dbReference>
<evidence type="ECO:0000256" key="4">
    <source>
        <dbReference type="ARBA" id="ARBA00022692"/>
    </source>
</evidence>
<proteinExistence type="inferred from homology"/>
<feature type="chain" id="PRO_5030641184" evidence="12">
    <location>
        <begin position="22"/>
        <end position="684"/>
    </location>
</feature>
<feature type="domain" description="TonB-dependent receptor-like beta-barrel" evidence="13">
    <location>
        <begin position="270"/>
        <end position="658"/>
    </location>
</feature>
<dbReference type="EMBL" id="JACEFT010000014">
    <property type="protein sequence ID" value="MBA2779733.1"/>
    <property type="molecule type" value="Genomic_DNA"/>
</dbReference>
<dbReference type="Proteomes" id="UP000814353">
    <property type="component" value="Unassembled WGS sequence"/>
</dbReference>
<dbReference type="GO" id="GO:0009279">
    <property type="term" value="C:cell outer membrane"/>
    <property type="evidence" value="ECO:0007669"/>
    <property type="project" value="UniProtKB-SubCell"/>
</dbReference>
<dbReference type="Gene3D" id="2.40.170.20">
    <property type="entry name" value="TonB-dependent receptor, beta-barrel domain"/>
    <property type="match status" value="1"/>
</dbReference>
<dbReference type="PANTHER" id="PTHR30069">
    <property type="entry name" value="TONB-DEPENDENT OUTER MEMBRANE RECEPTOR"/>
    <property type="match status" value="1"/>
</dbReference>
<dbReference type="InterPro" id="IPR010917">
    <property type="entry name" value="TonB_rcpt_CS"/>
</dbReference>
<keyword evidence="6 11" id="KW-0798">TonB box</keyword>
<comment type="similarity">
    <text evidence="9 11">Belongs to the TonB-dependent receptor family.</text>
</comment>
<keyword evidence="4 9" id="KW-0812">Transmembrane</keyword>
<dbReference type="PROSITE" id="PS52016">
    <property type="entry name" value="TONB_DEPENDENT_REC_3"/>
    <property type="match status" value="1"/>
</dbReference>
<evidence type="ECO:0000256" key="8">
    <source>
        <dbReference type="ARBA" id="ARBA00023237"/>
    </source>
</evidence>
<dbReference type="RefSeq" id="WP_181515205.1">
    <property type="nucleotide sequence ID" value="NZ_JABFUB010000011.1"/>
</dbReference>
<dbReference type="Gene3D" id="2.170.130.10">
    <property type="entry name" value="TonB-dependent receptor, plug domain"/>
    <property type="match status" value="1"/>
</dbReference>
<evidence type="ECO:0000259" key="14">
    <source>
        <dbReference type="Pfam" id="PF07715"/>
    </source>
</evidence>
<feature type="domain" description="TonB-dependent receptor plug" evidence="14">
    <location>
        <begin position="56"/>
        <end position="159"/>
    </location>
</feature>
<evidence type="ECO:0000256" key="5">
    <source>
        <dbReference type="ARBA" id="ARBA00022729"/>
    </source>
</evidence>
<keyword evidence="7 9" id="KW-0472">Membrane</keyword>
<dbReference type="PROSITE" id="PS01156">
    <property type="entry name" value="TONB_DEPENDENT_REC_2"/>
    <property type="match status" value="1"/>
</dbReference>
<keyword evidence="18" id="KW-1185">Reference proteome</keyword>
<dbReference type="Proteomes" id="UP000518091">
    <property type="component" value="Unassembled WGS sequence"/>
</dbReference>
<sequence length="684" mass="74162">MELPTKGGGLGVLMAPLFAVAAIPAAVADTVPSAESRPGALETMVVLGTGTQTSIFENPASITALEAHELRRTPTTSVAELLRDVPGVRLFDDGTAGMKRISIRGETSRRVTIKVDGHALTDHSPYGTPLLLDPAIIERIEVVRGPSSVLSGSNAIGGVVNIITRRGGERPLEGSVSATGFSATRGYHSSATLQGASGAVDWRVTGSLADEGDRRTPEGRLSPSGFEQDQLSTHFGFRQGDHYVALKAEQYRLEADVYNPLPEGFTDFSIRLPQRDLRKVGLFYEGEPSLPAVNRVEASLYHQTVDRLFENQAAMTSGMTVGTTSDDRQTTYGADMQLELTVTGLGSSVLGLEYENDALATDKTSDVFMPFPPPAGQRSYTTTSDEARIQTLSGYAQQAWELNDDTTAYFGGRVYAVEAELEASSDKALERNTDTRALGSLGLVYTPGDSWSLRANLAQGYSYPTLQQLFLTTTAGGQTTVGNPELLPEKANTVELGARYRDGRLTLDATLFHARAEDYIGQEVDNTSGPQPIRRYVNIHQATTTGLELFGEHRLTATDTAFYLNGSVLRREYDFGESQTYDSGTPRLAGRLGVRQEWMPASAMRLEGDLFLRGESEVRERNAAGELTSRTAGFGTLNAYLGLQYADRLDVGLSLDNLLDKRYRSFGELTGEERSVTLTTTLHF</sequence>
<keyword evidence="5 12" id="KW-0732">Signal</keyword>
<keyword evidence="2 9" id="KW-0813">Transport</keyword>
<evidence type="ECO:0000256" key="6">
    <source>
        <dbReference type="ARBA" id="ARBA00023077"/>
    </source>
</evidence>
<dbReference type="EMBL" id="JABFUB010000011">
    <property type="protein sequence ID" value="MCG6662582.1"/>
    <property type="molecule type" value="Genomic_DNA"/>
</dbReference>
<comment type="caution">
    <text evidence="15">The sequence shown here is derived from an EMBL/GenBank/DDBJ whole genome shotgun (WGS) entry which is preliminary data.</text>
</comment>
<comment type="subcellular location">
    <subcellularLocation>
        <location evidence="1 9">Cell outer membrane</location>
        <topology evidence="1 9">Multi-pass membrane protein</topology>
    </subcellularLocation>
</comment>
<dbReference type="AlphaFoldDB" id="A0A7V9W294"/>
<evidence type="ECO:0000256" key="7">
    <source>
        <dbReference type="ARBA" id="ARBA00023136"/>
    </source>
</evidence>
<evidence type="ECO:0000256" key="11">
    <source>
        <dbReference type="RuleBase" id="RU003357"/>
    </source>
</evidence>
<evidence type="ECO:0000313" key="16">
    <source>
        <dbReference type="EMBL" id="MCG6662582.1"/>
    </source>
</evidence>
<dbReference type="CDD" id="cd01347">
    <property type="entry name" value="ligand_gated_channel"/>
    <property type="match status" value="1"/>
</dbReference>
<dbReference type="PANTHER" id="PTHR30069:SF40">
    <property type="entry name" value="TONB-DEPENDENT RECEPTOR NMB0964-RELATED"/>
    <property type="match status" value="1"/>
</dbReference>
<dbReference type="InterPro" id="IPR000531">
    <property type="entry name" value="Beta-barrel_TonB"/>
</dbReference>
<name>A0A7V9W294_9GAMM</name>
<feature type="short sequence motif" description="TonB C-terminal box" evidence="10">
    <location>
        <begin position="667"/>
        <end position="684"/>
    </location>
</feature>
<accession>A0A7V9W294</accession>
<evidence type="ECO:0000259" key="13">
    <source>
        <dbReference type="Pfam" id="PF00593"/>
    </source>
</evidence>
<protein>
    <submittedName>
        <fullName evidence="15">TonB-dependent receptor</fullName>
    </submittedName>
</protein>
<evidence type="ECO:0000256" key="10">
    <source>
        <dbReference type="PROSITE-ProRule" id="PRU10144"/>
    </source>
</evidence>